<name>A0A543G1R1_9FLAO</name>
<dbReference type="InterPro" id="IPR007111">
    <property type="entry name" value="NACHT_NTPase"/>
</dbReference>
<reference evidence="2 3" key="1">
    <citation type="submission" date="2019-06" db="EMBL/GenBank/DDBJ databases">
        <title>Genomic Encyclopedia of Archaeal and Bacterial Type Strains, Phase II (KMG-II): from individual species to whole genera.</title>
        <authorList>
            <person name="Goeker M."/>
        </authorList>
    </citation>
    <scope>NUCLEOTIDE SEQUENCE [LARGE SCALE GENOMIC DNA]</scope>
    <source>
        <strain evidence="2 3">DSM 24789</strain>
    </source>
</reference>
<dbReference type="PANTHER" id="PTHR46844">
    <property type="entry name" value="SLR5058 PROTEIN"/>
    <property type="match status" value="1"/>
</dbReference>
<dbReference type="RefSeq" id="WP_089080873.1">
    <property type="nucleotide sequence ID" value="NZ_VFPJ01000001.1"/>
</dbReference>
<dbReference type="PANTHER" id="PTHR46844:SF1">
    <property type="entry name" value="SLR5058 PROTEIN"/>
    <property type="match status" value="1"/>
</dbReference>
<accession>A0A543G1R1</accession>
<dbReference type="AlphaFoldDB" id="A0A543G1R1"/>
<feature type="domain" description="NACHT" evidence="1">
    <location>
        <begin position="207"/>
        <end position="357"/>
    </location>
</feature>
<dbReference type="Pfam" id="PF05729">
    <property type="entry name" value="NACHT"/>
    <property type="match status" value="1"/>
</dbReference>
<dbReference type="SUPFAM" id="SSF52540">
    <property type="entry name" value="P-loop containing nucleoside triphosphate hydrolases"/>
    <property type="match status" value="1"/>
</dbReference>
<comment type="caution">
    <text evidence="2">The sequence shown here is derived from an EMBL/GenBank/DDBJ whole genome shotgun (WGS) entry which is preliminary data.</text>
</comment>
<organism evidence="2 3">
    <name type="scientific">Flavobacterium branchiophilum</name>
    <dbReference type="NCBI Taxonomy" id="55197"/>
    <lineage>
        <taxon>Bacteria</taxon>
        <taxon>Pseudomonadati</taxon>
        <taxon>Bacteroidota</taxon>
        <taxon>Flavobacteriia</taxon>
        <taxon>Flavobacteriales</taxon>
        <taxon>Flavobacteriaceae</taxon>
        <taxon>Flavobacterium</taxon>
    </lineage>
</organism>
<dbReference type="Proteomes" id="UP000320773">
    <property type="component" value="Unassembled WGS sequence"/>
</dbReference>
<dbReference type="EMBL" id="VFPJ01000001">
    <property type="protein sequence ID" value="TQM40011.1"/>
    <property type="molecule type" value="Genomic_DNA"/>
</dbReference>
<sequence>MELSKKISKIESLSKKLIIDLIINLVTKMGYENIYENNSTFIASIKGPISYDNHGFIYFDEHLTGNVDLSKIIEKIKKTKSEKIFSTTFIISNFNISKGFRDSINLKLKNETLIYLGRDEIIDLIEQYNNDYWKHDNLELLDYEKNYCTSILQESELKSLKIFSDKYQKLLDIFIEPKIIHFYEDKETQTPTKKAISVENIIKDKKPLIISGEAGMGKSTLLKRIGELIIQSNETVVKKNLPLFVSATELFDSNYDLEKVIELKLLPFFGTGLNELFEEYYITLLIDSIDEFELEHQESVIKQVNDLYNSNSIRFILATRITEKSVTIDCLKSYNTYSIERFNNKQIEMFVNKFFYNQNSRAEKLLEALRENRIIEKLPVTPLSLSLISILFEENDLEIPATITDIYENFNYLLLGRAMVTSRIEFIDISFKERILSIYALEILKRKEHNPMTLKEFVKFFSDYYQSKTLPLKKGTLEDVLFYLVNNTGIVYLKNNTYVCFNHDSFMEYYASVEIFKHQRLEQDLYVNNFFDINWQNSAVFYAGRSKDMPDFLKSINQKLKDSYKLNDYFSGISGAGYILQALFQTDNMLRKDTVDVALELNIRALELFIKLSSDEQLLFKSFRLPIIWLINLMFFFENFNSGTLKEPLKLSFNSVIKKYLEEGEKTTEGYKALMLALTLHSNRINEEKELDQLIFHSPLLNDNILIIISEISINMISNGSMNEIKKEIKKEFKKIKTPLKHLLDTPASKLRFSEYDTISSSKKIKIVTEGKTDAEIIEHAYIVLADGEVPYWKIKPAGNSSGGSHEVNKTLISSLATWHEDEIIIGVFDHDEAGLGDFNRLPKFFNSIKNNTIKKHENANIYALVLPIPGEKEIYFNEEQKYNYFEIEHYFSNEFLSNHNAIKNTPFENVFSIIDNKKPTISKEIRKISDVNFFKDFLLLFELIDEITGFKVNYLL</sequence>
<evidence type="ECO:0000313" key="3">
    <source>
        <dbReference type="Proteomes" id="UP000320773"/>
    </source>
</evidence>
<dbReference type="CDD" id="cd00009">
    <property type="entry name" value="AAA"/>
    <property type="match status" value="1"/>
</dbReference>
<dbReference type="InterPro" id="IPR027417">
    <property type="entry name" value="P-loop_NTPase"/>
</dbReference>
<proteinExistence type="predicted"/>
<dbReference type="Gene3D" id="3.40.50.300">
    <property type="entry name" value="P-loop containing nucleotide triphosphate hydrolases"/>
    <property type="match status" value="1"/>
</dbReference>
<evidence type="ECO:0000313" key="2">
    <source>
        <dbReference type="EMBL" id="TQM40011.1"/>
    </source>
</evidence>
<gene>
    <name evidence="2" type="ORF">BC670_0868</name>
</gene>
<evidence type="ECO:0000259" key="1">
    <source>
        <dbReference type="Pfam" id="PF05729"/>
    </source>
</evidence>
<protein>
    <submittedName>
        <fullName evidence="2">NACHT domain-containing protein</fullName>
    </submittedName>
</protein>